<name>A0A0A8ZS58_ARUDO</name>
<organism evidence="1">
    <name type="scientific">Arundo donax</name>
    <name type="common">Giant reed</name>
    <name type="synonym">Donax arundinaceus</name>
    <dbReference type="NCBI Taxonomy" id="35708"/>
    <lineage>
        <taxon>Eukaryota</taxon>
        <taxon>Viridiplantae</taxon>
        <taxon>Streptophyta</taxon>
        <taxon>Embryophyta</taxon>
        <taxon>Tracheophyta</taxon>
        <taxon>Spermatophyta</taxon>
        <taxon>Magnoliopsida</taxon>
        <taxon>Liliopsida</taxon>
        <taxon>Poales</taxon>
        <taxon>Poaceae</taxon>
        <taxon>PACMAD clade</taxon>
        <taxon>Arundinoideae</taxon>
        <taxon>Arundineae</taxon>
        <taxon>Arundo</taxon>
    </lineage>
</organism>
<reference evidence="1" key="2">
    <citation type="journal article" date="2015" name="Data Brief">
        <title>Shoot transcriptome of the giant reed, Arundo donax.</title>
        <authorList>
            <person name="Barrero R.A."/>
            <person name="Guerrero F.D."/>
            <person name="Moolhuijzen P."/>
            <person name="Goolsby J.A."/>
            <person name="Tidwell J."/>
            <person name="Bellgard S.E."/>
            <person name="Bellgard M.I."/>
        </authorList>
    </citation>
    <scope>NUCLEOTIDE SEQUENCE</scope>
    <source>
        <tissue evidence="1">Shoot tissue taken approximately 20 cm above the soil surface</tissue>
    </source>
</reference>
<proteinExistence type="predicted"/>
<evidence type="ECO:0000313" key="1">
    <source>
        <dbReference type="EMBL" id="JAD37652.1"/>
    </source>
</evidence>
<accession>A0A0A8ZS58</accession>
<protein>
    <submittedName>
        <fullName evidence="1">Uncharacterized protein</fullName>
    </submittedName>
</protein>
<dbReference type="EMBL" id="GBRH01260243">
    <property type="protein sequence ID" value="JAD37652.1"/>
    <property type="molecule type" value="Transcribed_RNA"/>
</dbReference>
<dbReference type="AlphaFoldDB" id="A0A0A8ZS58"/>
<sequence length="30" mass="3511">MINQLCSLIDTWNIFIFFLHKLTCLLGVDV</sequence>
<reference evidence="1" key="1">
    <citation type="submission" date="2014-09" db="EMBL/GenBank/DDBJ databases">
        <authorList>
            <person name="Magalhaes I.L.F."/>
            <person name="Oliveira U."/>
            <person name="Santos F.R."/>
            <person name="Vidigal T.H.D.A."/>
            <person name="Brescovit A.D."/>
            <person name="Santos A.J."/>
        </authorList>
    </citation>
    <scope>NUCLEOTIDE SEQUENCE</scope>
    <source>
        <tissue evidence="1">Shoot tissue taken approximately 20 cm above the soil surface</tissue>
    </source>
</reference>